<organism evidence="7 8">
    <name type="scientific">Artemia franciscana</name>
    <name type="common">Brine shrimp</name>
    <name type="synonym">Artemia sanfranciscana</name>
    <dbReference type="NCBI Taxonomy" id="6661"/>
    <lineage>
        <taxon>Eukaryota</taxon>
        <taxon>Metazoa</taxon>
        <taxon>Ecdysozoa</taxon>
        <taxon>Arthropoda</taxon>
        <taxon>Crustacea</taxon>
        <taxon>Branchiopoda</taxon>
        <taxon>Anostraca</taxon>
        <taxon>Artemiidae</taxon>
        <taxon>Artemia</taxon>
    </lineage>
</organism>
<dbReference type="InterPro" id="IPR036397">
    <property type="entry name" value="RNaseH_sf"/>
</dbReference>
<reference evidence="7" key="1">
    <citation type="submission" date="2023-07" db="EMBL/GenBank/DDBJ databases">
        <title>Chromosome-level genome assembly of Artemia franciscana.</title>
        <authorList>
            <person name="Jo E."/>
        </authorList>
    </citation>
    <scope>NUCLEOTIDE SEQUENCE</scope>
    <source>
        <tissue evidence="7">Whole body</tissue>
    </source>
</reference>
<feature type="domain" description="DEAD/DEAH-box helicase" evidence="6">
    <location>
        <begin position="321"/>
        <end position="427"/>
    </location>
</feature>
<keyword evidence="3" id="KW-0347">Helicase</keyword>
<dbReference type="Gene3D" id="1.20.58.60">
    <property type="match status" value="1"/>
</dbReference>
<dbReference type="InterPro" id="IPR011545">
    <property type="entry name" value="DEAD/DEAH_box_helicase_dom"/>
</dbReference>
<evidence type="ECO:0000256" key="4">
    <source>
        <dbReference type="ARBA" id="ARBA00022840"/>
    </source>
</evidence>
<evidence type="ECO:0000313" key="8">
    <source>
        <dbReference type="Proteomes" id="UP001187531"/>
    </source>
</evidence>
<dbReference type="Gene3D" id="3.40.50.300">
    <property type="entry name" value="P-loop containing nucleotide triphosphate hydrolases"/>
    <property type="match status" value="1"/>
</dbReference>
<dbReference type="GO" id="GO:0016787">
    <property type="term" value="F:hydrolase activity"/>
    <property type="evidence" value="ECO:0007669"/>
    <property type="project" value="UniProtKB-KW"/>
</dbReference>
<dbReference type="Pfam" id="PF00270">
    <property type="entry name" value="DEAD"/>
    <property type="match status" value="1"/>
</dbReference>
<feature type="compositionally biased region" description="Polar residues" evidence="5">
    <location>
        <begin position="516"/>
        <end position="526"/>
    </location>
</feature>
<name>A0AA88I3N4_ARTSF</name>
<proteinExistence type="predicted"/>
<dbReference type="EMBL" id="JAVRJZ010000004">
    <property type="protein sequence ID" value="KAK2723400.1"/>
    <property type="molecule type" value="Genomic_DNA"/>
</dbReference>
<sequence>MSFLPTEDSVPSVSLAISYFQSPNVDVSVKSAYFDPIYPVVPLSDDSPIHFRFSSNENYYSDMRNSILELKVKVFKLDGNTVTDSDKVSYDDGGIMNTLFQKIQVLVNDRLASSGNSLSAYTSFASYTLLTPNSTKKSRGSNSGFNGKEDGTLDAKLTVLATKTLHLAARPSHDFFQLNQFIPPGLKIDIKFFPSLPRFVFRKLEKAAPDVTLTISEAVLHIRKVNIASSLALAVEKCLVKRFENETKKLMASKESSPHIVVGTPDSISCMIGQGALDNENIKLIVLDKAGERLSRPRDFCNPIKFYLGIITHGFEKPHYAQQRALFPCVEEKDVKSEAKSGSGRITAASIYALNQIEIQDGSCQVVVMTPSCQREKQIRSLIPGFGFYMHAKCLVTRLENETKKLKTYNESSPHIVVGTPDIFCIIGQGALDNENIKLLSRTRDFRNPIKRTELPEVLPKWLTKQENTLVDRDAEPLPDDIPTVEKLIEEHNQLMEETVAPTPKLDRVCKPKQQPKLSTTRKPSRKSMNLQCHRVTEFYVNPLEEDCLLAVVLHFGCTCFFDALNTFADRRLRKIYSSPYNPQCNGASENKVKILKKILSHSCGNLTQVDWDEKIPRIMLSMNSSLNTFRKFSSFTIVHGFSGKSLLDLQFNKPTNLNYFDGYDSYVTRLIQNICEIHQTCLNEIKIQRSKQAIQYNKDSKETLIASGDIVYCRDTTSVGRKSTKYCFRGPYVVLSEVHKNVFYLASLNPGLKVGESCCPSDGLREFLEYKENIIDPEPDINFHQTYGIEGPIVPGVYYQWNSIFV</sequence>
<dbReference type="InterPro" id="IPR012337">
    <property type="entry name" value="RNaseH-like_sf"/>
</dbReference>
<comment type="caution">
    <text evidence="7">The sequence shown here is derived from an EMBL/GenBank/DDBJ whole genome shotgun (WGS) entry which is preliminary data.</text>
</comment>
<dbReference type="SUPFAM" id="SSF53098">
    <property type="entry name" value="Ribonuclease H-like"/>
    <property type="match status" value="1"/>
</dbReference>
<evidence type="ECO:0000313" key="7">
    <source>
        <dbReference type="EMBL" id="KAK2723400.1"/>
    </source>
</evidence>
<dbReference type="SUPFAM" id="SSF52540">
    <property type="entry name" value="P-loop containing nucleoside triphosphate hydrolases"/>
    <property type="match status" value="1"/>
</dbReference>
<evidence type="ECO:0000256" key="1">
    <source>
        <dbReference type="ARBA" id="ARBA00022741"/>
    </source>
</evidence>
<dbReference type="PANTHER" id="PTHR47960">
    <property type="entry name" value="DEAD-BOX ATP-DEPENDENT RNA HELICASE 50"/>
    <property type="match status" value="1"/>
</dbReference>
<evidence type="ECO:0000256" key="2">
    <source>
        <dbReference type="ARBA" id="ARBA00022801"/>
    </source>
</evidence>
<evidence type="ECO:0000256" key="3">
    <source>
        <dbReference type="ARBA" id="ARBA00022806"/>
    </source>
</evidence>
<feature type="region of interest" description="Disordered" evidence="5">
    <location>
        <begin position="507"/>
        <end position="526"/>
    </location>
</feature>
<dbReference type="AlphaFoldDB" id="A0AA88I3N4"/>
<keyword evidence="4" id="KW-0067">ATP-binding</keyword>
<dbReference type="GO" id="GO:0004386">
    <property type="term" value="F:helicase activity"/>
    <property type="evidence" value="ECO:0007669"/>
    <property type="project" value="UniProtKB-KW"/>
</dbReference>
<keyword evidence="2" id="KW-0378">Hydrolase</keyword>
<dbReference type="GO" id="GO:0003676">
    <property type="term" value="F:nucleic acid binding"/>
    <property type="evidence" value="ECO:0007669"/>
    <property type="project" value="InterPro"/>
</dbReference>
<dbReference type="InterPro" id="IPR027417">
    <property type="entry name" value="P-loop_NTPase"/>
</dbReference>
<keyword evidence="1" id="KW-0547">Nucleotide-binding</keyword>
<gene>
    <name evidence="7" type="ORF">QYM36_001911</name>
</gene>
<dbReference type="GO" id="GO:0005524">
    <property type="term" value="F:ATP binding"/>
    <property type="evidence" value="ECO:0007669"/>
    <property type="project" value="UniProtKB-KW"/>
</dbReference>
<accession>A0AA88I3N4</accession>
<keyword evidence="8" id="KW-1185">Reference proteome</keyword>
<dbReference type="Proteomes" id="UP001187531">
    <property type="component" value="Unassembled WGS sequence"/>
</dbReference>
<protein>
    <recommendedName>
        <fullName evidence="6">DEAD/DEAH-box helicase domain-containing protein</fullName>
    </recommendedName>
</protein>
<evidence type="ECO:0000259" key="6">
    <source>
        <dbReference type="Pfam" id="PF00270"/>
    </source>
</evidence>
<dbReference type="Gene3D" id="3.30.420.10">
    <property type="entry name" value="Ribonuclease H-like superfamily/Ribonuclease H"/>
    <property type="match status" value="1"/>
</dbReference>
<evidence type="ECO:0000256" key="5">
    <source>
        <dbReference type="SAM" id="MobiDB-lite"/>
    </source>
</evidence>
<feature type="non-terminal residue" evidence="7">
    <location>
        <position position="1"/>
    </location>
</feature>